<name>A0A1Y1KW07_PHOPY</name>
<dbReference type="GO" id="GO:0047372">
    <property type="term" value="F:monoacylglycerol lipase activity"/>
    <property type="evidence" value="ECO:0007669"/>
    <property type="project" value="TreeGrafter"/>
</dbReference>
<dbReference type="SUPFAM" id="SSF53474">
    <property type="entry name" value="alpha/beta-Hydrolases"/>
    <property type="match status" value="1"/>
</dbReference>
<dbReference type="GO" id="GO:0052651">
    <property type="term" value="P:monoacylglycerol catabolic process"/>
    <property type="evidence" value="ECO:0007669"/>
    <property type="project" value="TreeGrafter"/>
</dbReference>
<dbReference type="InterPro" id="IPR029058">
    <property type="entry name" value="AB_hydrolase_fold"/>
</dbReference>
<organism evidence="1">
    <name type="scientific">Photinus pyralis</name>
    <name type="common">Common eastern firefly</name>
    <name type="synonym">Lampyris pyralis</name>
    <dbReference type="NCBI Taxonomy" id="7054"/>
    <lineage>
        <taxon>Eukaryota</taxon>
        <taxon>Metazoa</taxon>
        <taxon>Ecdysozoa</taxon>
        <taxon>Arthropoda</taxon>
        <taxon>Hexapoda</taxon>
        <taxon>Insecta</taxon>
        <taxon>Pterygota</taxon>
        <taxon>Neoptera</taxon>
        <taxon>Endopterygota</taxon>
        <taxon>Coleoptera</taxon>
        <taxon>Polyphaga</taxon>
        <taxon>Elateriformia</taxon>
        <taxon>Elateroidea</taxon>
        <taxon>Lampyridae</taxon>
        <taxon>Lampyrinae</taxon>
        <taxon>Photinus</taxon>
    </lineage>
</organism>
<dbReference type="PANTHER" id="PTHR12277">
    <property type="entry name" value="ALPHA/BETA HYDROLASE DOMAIN-CONTAINING PROTEIN"/>
    <property type="match status" value="1"/>
</dbReference>
<dbReference type="GO" id="GO:0005789">
    <property type="term" value="C:endoplasmic reticulum membrane"/>
    <property type="evidence" value="ECO:0007669"/>
    <property type="project" value="TreeGrafter"/>
</dbReference>
<dbReference type="GO" id="GO:0004622">
    <property type="term" value="F:phosphatidylcholine lysophospholipase activity"/>
    <property type="evidence" value="ECO:0007669"/>
    <property type="project" value="TreeGrafter"/>
</dbReference>
<evidence type="ECO:0000313" key="1">
    <source>
        <dbReference type="EMBL" id="JAV64758.1"/>
    </source>
</evidence>
<dbReference type="GO" id="GO:0006660">
    <property type="term" value="P:phosphatidylserine catabolic process"/>
    <property type="evidence" value="ECO:0007669"/>
    <property type="project" value="TreeGrafter"/>
</dbReference>
<reference evidence="1" key="1">
    <citation type="journal article" date="2016" name="Sci. Rep.">
        <title>Molecular characterization of firefly nuptial gifts: a multi-omics approach sheds light on postcopulatory sexual selection.</title>
        <authorList>
            <person name="Al-Wathiqui N."/>
            <person name="Fallon T.R."/>
            <person name="South A."/>
            <person name="Weng J.K."/>
            <person name="Lewis S.M."/>
        </authorList>
    </citation>
    <scope>NUCLEOTIDE SEQUENCE</scope>
</reference>
<dbReference type="PANTHER" id="PTHR12277:SF194">
    <property type="entry name" value="FI04476P"/>
    <property type="match status" value="1"/>
</dbReference>
<dbReference type="Gene3D" id="3.40.50.1820">
    <property type="entry name" value="alpha/beta hydrolase"/>
    <property type="match status" value="1"/>
</dbReference>
<accession>A0A1Y1KW07</accession>
<protein>
    <submittedName>
        <fullName evidence="1">Uncharacterized protein</fullName>
    </submittedName>
</protein>
<dbReference type="EMBL" id="GEZM01073878">
    <property type="protein sequence ID" value="JAV64758.1"/>
    <property type="molecule type" value="Transcribed_RNA"/>
</dbReference>
<dbReference type="AlphaFoldDB" id="A0A1Y1KW07"/>
<proteinExistence type="predicted"/>
<sequence length="156" mass="17938">MGTAVSTLTVSRLRNLNIVPAGLILESPYTTLREEAVLFPPAKAMLWLPWFNSTILDPIWNNGFRFEISAHISNVDCPVMILHAKDDEIIPYQLAVKLYDIAIAKRNLTTQGVVRLHLFEADLHLQHWAIYKAPMLPEYIREHMEDAQNYKRLNVT</sequence>